<dbReference type="AlphaFoldDB" id="A0AAN6K060"/>
<proteinExistence type="predicted"/>
<sequence length="116" mass="12911">MAPKGLLAILRKSGYHRSTPKPYAHPDSAWDLLAKKDQEARRQRLEEQANEKAEAKAEAKKTKSKAPKKRVAKKKAAKEGVAKKVAAKEVAKEEVPVEEGEANASPAYYGRMVRMR</sequence>
<dbReference type="EMBL" id="JAUJLE010000652">
    <property type="protein sequence ID" value="KAK0951922.1"/>
    <property type="molecule type" value="Genomic_DNA"/>
</dbReference>
<feature type="compositionally biased region" description="Basic and acidic residues" evidence="1">
    <location>
        <begin position="39"/>
        <end position="61"/>
    </location>
</feature>
<dbReference type="Proteomes" id="UP001175353">
    <property type="component" value="Unassembled WGS sequence"/>
</dbReference>
<evidence type="ECO:0000313" key="3">
    <source>
        <dbReference type="Proteomes" id="UP001175353"/>
    </source>
</evidence>
<keyword evidence="3" id="KW-1185">Reference proteome</keyword>
<feature type="compositionally biased region" description="Basic residues" evidence="1">
    <location>
        <begin position="62"/>
        <end position="76"/>
    </location>
</feature>
<comment type="caution">
    <text evidence="2">The sequence shown here is derived from an EMBL/GenBank/DDBJ whole genome shotgun (WGS) entry which is preliminary data.</text>
</comment>
<evidence type="ECO:0000256" key="1">
    <source>
        <dbReference type="SAM" id="MobiDB-lite"/>
    </source>
</evidence>
<gene>
    <name evidence="2" type="ORF">LTR91_024705</name>
</gene>
<name>A0AAN6K060_9PEZI</name>
<protein>
    <submittedName>
        <fullName evidence="2">Uncharacterized protein</fullName>
    </submittedName>
</protein>
<feature type="compositionally biased region" description="Basic and acidic residues" evidence="1">
    <location>
        <begin position="77"/>
        <end position="95"/>
    </location>
</feature>
<organism evidence="2 3">
    <name type="scientific">Friedmanniomyces endolithicus</name>
    <dbReference type="NCBI Taxonomy" id="329885"/>
    <lineage>
        <taxon>Eukaryota</taxon>
        <taxon>Fungi</taxon>
        <taxon>Dikarya</taxon>
        <taxon>Ascomycota</taxon>
        <taxon>Pezizomycotina</taxon>
        <taxon>Dothideomycetes</taxon>
        <taxon>Dothideomycetidae</taxon>
        <taxon>Mycosphaerellales</taxon>
        <taxon>Teratosphaeriaceae</taxon>
        <taxon>Friedmanniomyces</taxon>
    </lineage>
</organism>
<reference evidence="2" key="1">
    <citation type="submission" date="2023-06" db="EMBL/GenBank/DDBJ databases">
        <title>Black Yeasts Isolated from many extreme environments.</title>
        <authorList>
            <person name="Coleine C."/>
            <person name="Stajich J.E."/>
            <person name="Selbmann L."/>
        </authorList>
    </citation>
    <scope>NUCLEOTIDE SEQUENCE</scope>
    <source>
        <strain evidence="2">CCFEE 5200</strain>
    </source>
</reference>
<feature type="region of interest" description="Disordered" evidence="1">
    <location>
        <begin position="39"/>
        <end position="116"/>
    </location>
</feature>
<evidence type="ECO:0000313" key="2">
    <source>
        <dbReference type="EMBL" id="KAK0951922.1"/>
    </source>
</evidence>
<accession>A0AAN6K060</accession>